<gene>
    <name evidence="4" type="ORF">CW354_13440</name>
</gene>
<dbReference type="OrthoDB" id="419320at2"/>
<keyword evidence="5" id="KW-1185">Reference proteome</keyword>
<dbReference type="EMBL" id="PJCH01000010">
    <property type="protein sequence ID" value="PQA87049.1"/>
    <property type="molecule type" value="Genomic_DNA"/>
</dbReference>
<evidence type="ECO:0000256" key="2">
    <source>
        <dbReference type="SAM" id="SignalP"/>
    </source>
</evidence>
<dbReference type="Proteomes" id="UP000239504">
    <property type="component" value="Unassembled WGS sequence"/>
</dbReference>
<accession>A0A2S7K3H5</accession>
<dbReference type="InterPro" id="IPR025193">
    <property type="entry name" value="DUF4114"/>
</dbReference>
<dbReference type="InterPro" id="IPR022472">
    <property type="entry name" value="VPLPA-CTERM"/>
</dbReference>
<evidence type="ECO:0000313" key="5">
    <source>
        <dbReference type="Proteomes" id="UP000239504"/>
    </source>
</evidence>
<feature type="transmembrane region" description="Helical" evidence="1">
    <location>
        <begin position="160"/>
        <end position="178"/>
    </location>
</feature>
<comment type="caution">
    <text evidence="4">The sequence shown here is derived from an EMBL/GenBank/DDBJ whole genome shotgun (WGS) entry which is preliminary data.</text>
</comment>
<dbReference type="NCBIfam" id="TIGR03370">
    <property type="entry name" value="VPLPA-CTERM"/>
    <property type="match status" value="1"/>
</dbReference>
<reference evidence="4 5" key="1">
    <citation type="submission" date="2017-12" db="EMBL/GenBank/DDBJ databases">
        <authorList>
            <person name="Hurst M.R.H."/>
        </authorList>
    </citation>
    <scope>NUCLEOTIDE SEQUENCE [LARGE SCALE GENOMIC DNA]</scope>
    <source>
        <strain evidence="4 5">SY-3-19</strain>
    </source>
</reference>
<proteinExistence type="predicted"/>
<name>A0A2S7K3H5_9PROT</name>
<feature type="signal peptide" evidence="2">
    <location>
        <begin position="1"/>
        <end position="19"/>
    </location>
</feature>
<protein>
    <recommendedName>
        <fullName evidence="3">DUF4114 domain-containing protein</fullName>
    </recommendedName>
</protein>
<keyword evidence="1" id="KW-0812">Transmembrane</keyword>
<dbReference type="AlphaFoldDB" id="A0A2S7K3H5"/>
<evidence type="ECO:0000313" key="4">
    <source>
        <dbReference type="EMBL" id="PQA87049.1"/>
    </source>
</evidence>
<sequence>MMKRLFAAAAIATSGAVLAAGGAANAAYINPATNKIESSNGGDITVVFDSSWAGDSSNLVSVNTGATLFNNHADSFGTTVNIGSFLPGEEIDFRLDNLSKSLSFVTGLAADNYDNVLHAILSQNADGSITVGFEDLPNGGDLDYNDLVFTVYETAFETPIPAAGVLLLTGLAGFGFAGRKRKAARA</sequence>
<feature type="domain" description="DUF4114" evidence="3">
    <location>
        <begin position="111"/>
        <end position="151"/>
    </location>
</feature>
<organism evidence="4 5">
    <name type="scientific">Hyphococcus luteus</name>
    <dbReference type="NCBI Taxonomy" id="2058213"/>
    <lineage>
        <taxon>Bacteria</taxon>
        <taxon>Pseudomonadati</taxon>
        <taxon>Pseudomonadota</taxon>
        <taxon>Alphaproteobacteria</taxon>
        <taxon>Parvularculales</taxon>
        <taxon>Parvularculaceae</taxon>
        <taxon>Hyphococcus</taxon>
    </lineage>
</organism>
<keyword evidence="2" id="KW-0732">Signal</keyword>
<keyword evidence="1" id="KW-1133">Transmembrane helix</keyword>
<dbReference type="RefSeq" id="WP_104830607.1">
    <property type="nucleotide sequence ID" value="NZ_PJCH01000010.1"/>
</dbReference>
<evidence type="ECO:0000259" key="3">
    <source>
        <dbReference type="Pfam" id="PF13448"/>
    </source>
</evidence>
<feature type="chain" id="PRO_5015596541" description="DUF4114 domain-containing protein" evidence="2">
    <location>
        <begin position="20"/>
        <end position="186"/>
    </location>
</feature>
<evidence type="ECO:0000256" key="1">
    <source>
        <dbReference type="SAM" id="Phobius"/>
    </source>
</evidence>
<keyword evidence="1" id="KW-0472">Membrane</keyword>
<dbReference type="Pfam" id="PF13448">
    <property type="entry name" value="DUF4114"/>
    <property type="match status" value="1"/>
</dbReference>